<gene>
    <name evidence="1" type="ORF">SCO02_13170</name>
</gene>
<evidence type="ECO:0000313" key="2">
    <source>
        <dbReference type="Proteomes" id="UP000321839"/>
    </source>
</evidence>
<organism evidence="1 2">
    <name type="scientific">Staphylococcus ureilyticus</name>
    <name type="common">Staphylococcus cohnii subsp. urealyticus</name>
    <dbReference type="NCBI Taxonomy" id="94138"/>
    <lineage>
        <taxon>Bacteria</taxon>
        <taxon>Bacillati</taxon>
        <taxon>Bacillota</taxon>
        <taxon>Bacilli</taxon>
        <taxon>Bacillales</taxon>
        <taxon>Staphylococcaceae</taxon>
        <taxon>Staphylococcus</taxon>
        <taxon>Staphylococcus cohnii species complex</taxon>
    </lineage>
</organism>
<proteinExistence type="predicted"/>
<dbReference type="AlphaFoldDB" id="A0AB34AIA5"/>
<dbReference type="Proteomes" id="UP000321839">
    <property type="component" value="Unassembled WGS sequence"/>
</dbReference>
<accession>A0AB34AIA5</accession>
<sequence>MIPLMIAPGMITKPERNADNSNAFCTYNGINKAGPIIDIITIMDVIVVNVNTLFLNTIKFSKGLGTCNCLLINT</sequence>
<name>A0AB34AIA5_STAUR</name>
<comment type="caution">
    <text evidence="1">The sequence shown here is derived from an EMBL/GenBank/DDBJ whole genome shotgun (WGS) entry which is preliminary data.</text>
</comment>
<keyword evidence="2" id="KW-1185">Reference proteome</keyword>
<reference evidence="1 2" key="1">
    <citation type="submission" date="2019-07" db="EMBL/GenBank/DDBJ databases">
        <title>Whole genome shotgun sequence of Staphylococcus cohnii subsp. urealyticus NBRC 109766.</title>
        <authorList>
            <person name="Hosoyama A."/>
            <person name="Uohara A."/>
            <person name="Ohji S."/>
            <person name="Ichikawa N."/>
        </authorList>
    </citation>
    <scope>NUCLEOTIDE SEQUENCE [LARGE SCALE GENOMIC DNA]</scope>
    <source>
        <strain evidence="1 2">NBRC 109766</strain>
    </source>
</reference>
<evidence type="ECO:0000313" key="1">
    <source>
        <dbReference type="EMBL" id="GEQ02876.1"/>
    </source>
</evidence>
<dbReference type="EMBL" id="BKAW01000006">
    <property type="protein sequence ID" value="GEQ02876.1"/>
    <property type="molecule type" value="Genomic_DNA"/>
</dbReference>
<protein>
    <submittedName>
        <fullName evidence="1">Uncharacterized protein</fullName>
    </submittedName>
</protein>